<dbReference type="InterPro" id="IPR037119">
    <property type="entry name" value="Haem_oxidase_HugZ-like_sf"/>
</dbReference>
<evidence type="ECO:0000313" key="4">
    <source>
        <dbReference type="Proteomes" id="UP000248795"/>
    </source>
</evidence>
<dbReference type="PANTHER" id="PTHR13343:SF17">
    <property type="entry name" value="CELLULAR REPRESSOR OF E1A-STIMULATED GENES, ISOFORM A"/>
    <property type="match status" value="1"/>
</dbReference>
<dbReference type="Proteomes" id="UP000248795">
    <property type="component" value="Unassembled WGS sequence"/>
</dbReference>
<sequence>MSERRSFSADEARNLLRRARTGTLGTLNAEGGIPYASLVNLATDVRGCPVILVSTLAWHTRNLLADPRGSVMVAEMPPEGDALTGARVTVMGRFSRVEGREVSRRYLARHPAAELYAGFGDFAFWRLEPELAHAVAGFGRIETIPANELFPSADEMIALEEGAVQHMNEDHEDAIQRFAEKLLGATAGGWKIMAIDPDGADLRRGEEVLRLPFGTPVYSGGALRSCLAKLGEQTRV</sequence>
<dbReference type="Gene3D" id="2.30.110.10">
    <property type="entry name" value="Electron Transport, Fmn-binding Protein, Chain A"/>
    <property type="match status" value="1"/>
</dbReference>
<dbReference type="Gene3D" id="3.20.180.10">
    <property type="entry name" value="PNP-oxidase-like"/>
    <property type="match status" value="1"/>
</dbReference>
<protein>
    <submittedName>
        <fullName evidence="3">Pyridoxamine 5'-phosphate oxidase</fullName>
    </submittedName>
</protein>
<reference evidence="4" key="1">
    <citation type="submission" date="2018-06" db="EMBL/GenBank/DDBJ databases">
        <title>Aestuariibacter litoralis strain KCTC 52945T.</title>
        <authorList>
            <person name="Li X."/>
            <person name="Salam N."/>
            <person name="Li J.-L."/>
            <person name="Chen Y.-M."/>
            <person name="Yang Z.-W."/>
            <person name="Zhang L.-Y."/>
            <person name="Han M.-X."/>
            <person name="Xiao M."/>
            <person name="Li W.-J."/>
        </authorList>
    </citation>
    <scope>NUCLEOTIDE SEQUENCE [LARGE SCALE GENOMIC DNA]</scope>
    <source>
        <strain evidence="4">KCTC 52945</strain>
    </source>
</reference>
<dbReference type="PANTHER" id="PTHR13343">
    <property type="entry name" value="CREG1 PROTEIN"/>
    <property type="match status" value="1"/>
</dbReference>
<dbReference type="SUPFAM" id="SSF50475">
    <property type="entry name" value="FMN-binding split barrel"/>
    <property type="match status" value="1"/>
</dbReference>
<evidence type="ECO:0000259" key="1">
    <source>
        <dbReference type="Pfam" id="PF10615"/>
    </source>
</evidence>
<gene>
    <name evidence="3" type="ORF">DK847_11785</name>
</gene>
<organism evidence="3 4">
    <name type="scientific">Aestuariivirga litoralis</name>
    <dbReference type="NCBI Taxonomy" id="2650924"/>
    <lineage>
        <taxon>Bacteria</taxon>
        <taxon>Pseudomonadati</taxon>
        <taxon>Pseudomonadota</taxon>
        <taxon>Alphaproteobacteria</taxon>
        <taxon>Hyphomicrobiales</taxon>
        <taxon>Aestuariivirgaceae</taxon>
        <taxon>Aestuariivirga</taxon>
    </lineage>
</organism>
<comment type="caution">
    <text evidence="3">The sequence shown here is derived from an EMBL/GenBank/DDBJ whole genome shotgun (WGS) entry which is preliminary data.</text>
</comment>
<dbReference type="EMBL" id="QKVK01000005">
    <property type="protein sequence ID" value="PZF76726.1"/>
    <property type="molecule type" value="Genomic_DNA"/>
</dbReference>
<feature type="domain" description="DUF2470" evidence="1">
    <location>
        <begin position="161"/>
        <end position="228"/>
    </location>
</feature>
<dbReference type="InterPro" id="IPR012349">
    <property type="entry name" value="Split_barrel_FMN-bd"/>
</dbReference>
<dbReference type="AlphaFoldDB" id="A0A2W2BTE9"/>
<name>A0A2W2BTE9_9HYPH</name>
<dbReference type="Pfam" id="PF10615">
    <property type="entry name" value="DUF2470"/>
    <property type="match status" value="1"/>
</dbReference>
<feature type="domain" description="CREG-like beta-barrel" evidence="2">
    <location>
        <begin position="8"/>
        <end position="148"/>
    </location>
</feature>
<evidence type="ECO:0000313" key="3">
    <source>
        <dbReference type="EMBL" id="PZF76726.1"/>
    </source>
</evidence>
<dbReference type="GO" id="GO:0005737">
    <property type="term" value="C:cytoplasm"/>
    <property type="evidence" value="ECO:0007669"/>
    <property type="project" value="UniProtKB-ARBA"/>
</dbReference>
<evidence type="ECO:0000259" key="2">
    <source>
        <dbReference type="Pfam" id="PF13883"/>
    </source>
</evidence>
<proteinExistence type="predicted"/>
<keyword evidence="4" id="KW-1185">Reference proteome</keyword>
<dbReference type="InterPro" id="IPR019595">
    <property type="entry name" value="DUF2470"/>
</dbReference>
<dbReference type="InterPro" id="IPR055343">
    <property type="entry name" value="CREG_beta-barrel"/>
</dbReference>
<accession>A0A2W2BTE9</accession>
<dbReference type="Pfam" id="PF13883">
    <property type="entry name" value="CREG_beta-barrel"/>
    <property type="match status" value="1"/>
</dbReference>
<dbReference type="RefSeq" id="WP_111198963.1">
    <property type="nucleotide sequence ID" value="NZ_QKVK01000005.1"/>
</dbReference>